<keyword evidence="3" id="KW-1185">Reference proteome</keyword>
<dbReference type="AlphaFoldDB" id="A0A368JPA7"/>
<dbReference type="RefSeq" id="WP_114406321.1">
    <property type="nucleotide sequence ID" value="NZ_QOWE01000009.1"/>
</dbReference>
<sequence length="141" mass="15889">MKKLIRPFGALLLGALLLVGPSSFAQTTTEDEPFLAATYPSANPLKLWLTVQKNDPKSKIIVRLRDQNNRILFAETMPRNLDKYRQRFDMSAMADGAYTFQITNGDETIEKVFQVKSSGIEQRSTQRLLTVVPVIEPQTGM</sequence>
<feature type="signal peptide" evidence="1">
    <location>
        <begin position="1"/>
        <end position="25"/>
    </location>
</feature>
<gene>
    <name evidence="2" type="ORF">DUE52_12320</name>
</gene>
<dbReference type="EMBL" id="QOWE01000009">
    <property type="protein sequence ID" value="RCR69145.1"/>
    <property type="molecule type" value="Genomic_DNA"/>
</dbReference>
<organism evidence="2 3">
    <name type="scientific">Larkinella punicea</name>
    <dbReference type="NCBI Taxonomy" id="2315727"/>
    <lineage>
        <taxon>Bacteria</taxon>
        <taxon>Pseudomonadati</taxon>
        <taxon>Bacteroidota</taxon>
        <taxon>Cytophagia</taxon>
        <taxon>Cytophagales</taxon>
        <taxon>Spirosomataceae</taxon>
        <taxon>Larkinella</taxon>
    </lineage>
</organism>
<feature type="chain" id="PRO_5016702800" description="T9SS C-terminal target domain-containing protein" evidence="1">
    <location>
        <begin position="26"/>
        <end position="141"/>
    </location>
</feature>
<dbReference type="Proteomes" id="UP000253383">
    <property type="component" value="Unassembled WGS sequence"/>
</dbReference>
<accession>A0A368JPA7</accession>
<dbReference type="OrthoDB" id="964920at2"/>
<proteinExistence type="predicted"/>
<evidence type="ECO:0000313" key="3">
    <source>
        <dbReference type="Proteomes" id="UP000253383"/>
    </source>
</evidence>
<keyword evidence="1" id="KW-0732">Signal</keyword>
<name>A0A368JPA7_9BACT</name>
<evidence type="ECO:0008006" key="4">
    <source>
        <dbReference type="Google" id="ProtNLM"/>
    </source>
</evidence>
<reference evidence="2 3" key="1">
    <citation type="submission" date="2018-07" db="EMBL/GenBank/DDBJ databases">
        <title>Genome analysis of Larkinella rosea.</title>
        <authorList>
            <person name="Zhou Z."/>
            <person name="Wang G."/>
        </authorList>
    </citation>
    <scope>NUCLEOTIDE SEQUENCE [LARGE SCALE GENOMIC DNA]</scope>
    <source>
        <strain evidence="3">zzj9</strain>
    </source>
</reference>
<comment type="caution">
    <text evidence="2">The sequence shown here is derived from an EMBL/GenBank/DDBJ whole genome shotgun (WGS) entry which is preliminary data.</text>
</comment>
<evidence type="ECO:0000313" key="2">
    <source>
        <dbReference type="EMBL" id="RCR69145.1"/>
    </source>
</evidence>
<protein>
    <recommendedName>
        <fullName evidence="4">T9SS C-terminal target domain-containing protein</fullName>
    </recommendedName>
</protein>
<evidence type="ECO:0000256" key="1">
    <source>
        <dbReference type="SAM" id="SignalP"/>
    </source>
</evidence>